<evidence type="ECO:0000313" key="4">
    <source>
        <dbReference type="Proteomes" id="UP000298763"/>
    </source>
</evidence>
<reference evidence="2 5" key="2">
    <citation type="submission" date="2020-08" db="EMBL/GenBank/DDBJ databases">
        <title>Genomic Encyclopedia of Type Strains, Phase III (KMG-III): the genomes of soil and plant-associated and newly described type strains.</title>
        <authorList>
            <person name="Whitman W."/>
        </authorList>
    </citation>
    <scope>NUCLEOTIDE SEQUENCE [LARGE SCALE GENOMIC DNA]</scope>
    <source>
        <strain evidence="2 5">CECT 7753</strain>
    </source>
</reference>
<dbReference type="EMBL" id="CP040017">
    <property type="protein sequence ID" value="QCP09996.1"/>
    <property type="molecule type" value="Genomic_DNA"/>
</dbReference>
<protein>
    <submittedName>
        <fullName evidence="2">Uncharacterized protein</fullName>
    </submittedName>
</protein>
<feature type="region of interest" description="Disordered" evidence="1">
    <location>
        <begin position="39"/>
        <end position="62"/>
    </location>
</feature>
<proteinExistence type="predicted"/>
<dbReference type="RefSeq" id="WP_137312882.1">
    <property type="nucleotide sequence ID" value="NZ_CP040017.1"/>
</dbReference>
<sequence>MTFLEYLPIALAVTGLVLRFVISKPAAQAVQAWEQDSRLQREAQPAATRPAVSARERAFAAA</sequence>
<dbReference type="OrthoDB" id="10008718at2"/>
<evidence type="ECO:0000313" key="3">
    <source>
        <dbReference type="EMBL" id="QCP09996.1"/>
    </source>
</evidence>
<dbReference type="EMBL" id="JACHXS010000001">
    <property type="protein sequence ID" value="MBB3219987.1"/>
    <property type="molecule type" value="Genomic_DNA"/>
</dbReference>
<evidence type="ECO:0000313" key="5">
    <source>
        <dbReference type="Proteomes" id="UP000584325"/>
    </source>
</evidence>
<keyword evidence="4" id="KW-1185">Reference proteome</keyword>
<name>A0A4P8HM09_9BURK</name>
<organism evidence="2 5">
    <name type="scientific">Pseudoduganella umbonata</name>
    <dbReference type="NCBI Taxonomy" id="864828"/>
    <lineage>
        <taxon>Bacteria</taxon>
        <taxon>Pseudomonadati</taxon>
        <taxon>Pseudomonadota</taxon>
        <taxon>Betaproteobacteria</taxon>
        <taxon>Burkholderiales</taxon>
        <taxon>Oxalobacteraceae</taxon>
        <taxon>Telluria group</taxon>
        <taxon>Pseudoduganella</taxon>
    </lineage>
</organism>
<dbReference type="AlphaFoldDB" id="A0A4P8HM09"/>
<dbReference type="Proteomes" id="UP000298763">
    <property type="component" value="Chromosome"/>
</dbReference>
<evidence type="ECO:0000313" key="2">
    <source>
        <dbReference type="EMBL" id="MBB3219987.1"/>
    </source>
</evidence>
<reference evidence="3 4" key="1">
    <citation type="submission" date="2019-05" db="EMBL/GenBank/DDBJ databases">
        <title>Draft Genome Sequences of Six Type Strains of the Genus Massilia.</title>
        <authorList>
            <person name="Miess H."/>
            <person name="Frediansyhah A."/>
            <person name="Gross H."/>
        </authorList>
    </citation>
    <scope>NUCLEOTIDE SEQUENCE [LARGE SCALE GENOMIC DNA]</scope>
    <source>
        <strain evidence="3 4">DSMZ 26121</strain>
    </source>
</reference>
<evidence type="ECO:0000256" key="1">
    <source>
        <dbReference type="SAM" id="MobiDB-lite"/>
    </source>
</evidence>
<gene>
    <name evidence="3" type="ORF">FCL38_05840</name>
    <name evidence="2" type="ORF">FHS02_000774</name>
</gene>
<dbReference type="Proteomes" id="UP000584325">
    <property type="component" value="Unassembled WGS sequence"/>
</dbReference>
<accession>A0A4P8HM09</accession>